<dbReference type="eggNOG" id="COG5330">
    <property type="taxonomic scope" value="Bacteria"/>
</dbReference>
<dbReference type="AlphaFoldDB" id="N8ZLM4"/>
<comment type="caution">
    <text evidence="2">The sequence shown here is derived from an EMBL/GenBank/DDBJ whole genome shotgun (WGS) entry which is preliminary data.</text>
</comment>
<feature type="signal peptide" evidence="1">
    <location>
        <begin position="1"/>
        <end position="26"/>
    </location>
</feature>
<dbReference type="InterPro" id="IPR011989">
    <property type="entry name" value="ARM-like"/>
</dbReference>
<dbReference type="PATRIC" id="fig|1120926.3.peg.3097"/>
<accession>N8ZLM4</accession>
<dbReference type="OrthoDB" id="3699606at2"/>
<feature type="chain" id="PRO_5004138241" description="Leucine rich repeat variant" evidence="1">
    <location>
        <begin position="27"/>
        <end position="394"/>
    </location>
</feature>
<keyword evidence="3" id="KW-1185">Reference proteome</keyword>
<evidence type="ECO:0000313" key="3">
    <source>
        <dbReference type="Proteomes" id="UP000013117"/>
    </source>
</evidence>
<evidence type="ECO:0008006" key="4">
    <source>
        <dbReference type="Google" id="ProtNLM"/>
    </source>
</evidence>
<protein>
    <recommendedName>
        <fullName evidence="4">Leucine rich repeat variant</fullName>
    </recommendedName>
</protein>
<dbReference type="Proteomes" id="UP000013117">
    <property type="component" value="Unassembled WGS sequence"/>
</dbReference>
<dbReference type="InterPro" id="IPR016024">
    <property type="entry name" value="ARM-type_fold"/>
</dbReference>
<keyword evidence="1" id="KW-0732">Signal</keyword>
<dbReference type="GeneID" id="84210474"/>
<dbReference type="SUPFAM" id="SSF48371">
    <property type="entry name" value="ARM repeat"/>
    <property type="match status" value="2"/>
</dbReference>
<reference evidence="2 3" key="1">
    <citation type="submission" date="2013-02" db="EMBL/GenBank/DDBJ databases">
        <title>The Genome Sequence of Acinetobacter gerneri CIP 107464.</title>
        <authorList>
            <consortium name="The Broad Institute Genome Sequencing Platform"/>
            <consortium name="The Broad Institute Genome Sequencing Center for Infectious Disease"/>
            <person name="Cerqueira G."/>
            <person name="Feldgarden M."/>
            <person name="Courvalin P."/>
            <person name="Perichon B."/>
            <person name="Grillot-Courvalin C."/>
            <person name="Clermont D."/>
            <person name="Rocha E."/>
            <person name="Yoon E.-J."/>
            <person name="Nemec A."/>
            <person name="Walker B."/>
            <person name="Young S.K."/>
            <person name="Zeng Q."/>
            <person name="Gargeya S."/>
            <person name="Fitzgerald M."/>
            <person name="Haas B."/>
            <person name="Abouelleil A."/>
            <person name="Alvarado L."/>
            <person name="Arachchi H.M."/>
            <person name="Berlin A.M."/>
            <person name="Chapman S.B."/>
            <person name="Dewar J."/>
            <person name="Goldberg J."/>
            <person name="Griggs A."/>
            <person name="Gujja S."/>
            <person name="Hansen M."/>
            <person name="Howarth C."/>
            <person name="Imamovic A."/>
            <person name="Larimer J."/>
            <person name="McCowan C."/>
            <person name="Murphy C."/>
            <person name="Neiman D."/>
            <person name="Pearson M."/>
            <person name="Priest M."/>
            <person name="Roberts A."/>
            <person name="Saif S."/>
            <person name="Shea T."/>
            <person name="Sisk P."/>
            <person name="Sykes S."/>
            <person name="Wortman J."/>
            <person name="Nusbaum C."/>
            <person name="Birren B."/>
        </authorList>
    </citation>
    <scope>NUCLEOTIDE SEQUENCE [LARGE SCALE GENOMIC DNA]</scope>
    <source>
        <strain evidence="2 3">CIP 107464</strain>
    </source>
</reference>
<proteinExistence type="predicted"/>
<evidence type="ECO:0000256" key="1">
    <source>
        <dbReference type="SAM" id="SignalP"/>
    </source>
</evidence>
<dbReference type="HOGENOM" id="CLU_849029_0_0_6"/>
<name>N8ZLM4_9GAMM</name>
<dbReference type="EMBL" id="APPN01000073">
    <property type="protein sequence ID" value="ENV32678.1"/>
    <property type="molecule type" value="Genomic_DNA"/>
</dbReference>
<dbReference type="Gene3D" id="1.25.10.10">
    <property type="entry name" value="Leucine-rich Repeat Variant"/>
    <property type="match status" value="2"/>
</dbReference>
<dbReference type="RefSeq" id="WP_004866487.1">
    <property type="nucleotide sequence ID" value="NZ_ASYY01000108.1"/>
</dbReference>
<sequence>MTTKNICLSILAYSFINTIGVTFAHADSTIQTPQGYIEILSQLSRDSDVRVRTNVAQNKYISTAIAEKLVKDNQTVRFALAQNKNISSTIADTLASDPDEDVQFRALFNPNISEATYKKYMGSENDLLRSALASNPSAKPDFLQKLVNDKDNSVRENAISNPHFPIETLYKLDQNNRSTQSIISHKKNIPLDLLTLYSKSKDESIRKNIAENLSTPTAIIDQLAKDKAQGVRESALCHPNISSQVLEKAALSSSFLYCMASHPKLSIQVQKKLMHSDDIGIHSALAENKNANNQVLEYLLKNNPIMPTTKALSNPNINPENLTYFLKSDDFSFRSNIAENTKTPVQLLTILAKDPEPLVTQAVAHNPATPVNILKELSTSKDIGTRMSVASWGQ</sequence>
<organism evidence="2 3">
    <name type="scientific">Acinetobacter gerneri DSM 14967 = CIP 107464 = MTCC 9824</name>
    <dbReference type="NCBI Taxonomy" id="1120926"/>
    <lineage>
        <taxon>Bacteria</taxon>
        <taxon>Pseudomonadati</taxon>
        <taxon>Pseudomonadota</taxon>
        <taxon>Gammaproteobacteria</taxon>
        <taxon>Moraxellales</taxon>
        <taxon>Moraxellaceae</taxon>
        <taxon>Acinetobacter</taxon>
    </lineage>
</organism>
<evidence type="ECO:0000313" key="2">
    <source>
        <dbReference type="EMBL" id="ENV32678.1"/>
    </source>
</evidence>
<gene>
    <name evidence="2" type="ORF">F960_03185</name>
</gene>